<evidence type="ECO:0000313" key="2">
    <source>
        <dbReference type="Proteomes" id="UP000824540"/>
    </source>
</evidence>
<dbReference type="Proteomes" id="UP000824540">
    <property type="component" value="Unassembled WGS sequence"/>
</dbReference>
<sequence>MAPARPGHSLHGVGVGVLCPPMLRTSCEPWTHKHAPSHPQTPPLTHFSASLPVCFDALPVLGIFSTLLCSLWPAGSLSRVDSTLTIPPPFPHFALSVSLKGPQCTRVLSVLRGGCRLKTEGD</sequence>
<comment type="caution">
    <text evidence="1">The sequence shown here is derived from an EMBL/GenBank/DDBJ whole genome shotgun (WGS) entry which is preliminary data.</text>
</comment>
<dbReference type="EMBL" id="JAFBMS010000228">
    <property type="protein sequence ID" value="KAG9332930.1"/>
    <property type="molecule type" value="Genomic_DNA"/>
</dbReference>
<reference evidence="1" key="1">
    <citation type="thesis" date="2021" institute="BYU ScholarsArchive" country="Provo, UT, USA">
        <title>Applications of and Algorithms for Genome Assembly and Genomic Analyses with an Emphasis on Marine Teleosts.</title>
        <authorList>
            <person name="Pickett B.D."/>
        </authorList>
    </citation>
    <scope>NUCLEOTIDE SEQUENCE</scope>
    <source>
        <strain evidence="1">HI-2016</strain>
    </source>
</reference>
<evidence type="ECO:0000313" key="1">
    <source>
        <dbReference type="EMBL" id="KAG9332930.1"/>
    </source>
</evidence>
<protein>
    <submittedName>
        <fullName evidence="1">Uncharacterized protein</fullName>
    </submittedName>
</protein>
<dbReference type="AlphaFoldDB" id="A0A8T2N0F6"/>
<name>A0A8T2N0F6_9TELE</name>
<proteinExistence type="predicted"/>
<accession>A0A8T2N0F6</accession>
<keyword evidence="2" id="KW-1185">Reference proteome</keyword>
<organism evidence="1 2">
    <name type="scientific">Albula glossodonta</name>
    <name type="common">roundjaw bonefish</name>
    <dbReference type="NCBI Taxonomy" id="121402"/>
    <lineage>
        <taxon>Eukaryota</taxon>
        <taxon>Metazoa</taxon>
        <taxon>Chordata</taxon>
        <taxon>Craniata</taxon>
        <taxon>Vertebrata</taxon>
        <taxon>Euteleostomi</taxon>
        <taxon>Actinopterygii</taxon>
        <taxon>Neopterygii</taxon>
        <taxon>Teleostei</taxon>
        <taxon>Albuliformes</taxon>
        <taxon>Albulidae</taxon>
        <taxon>Albula</taxon>
    </lineage>
</organism>
<gene>
    <name evidence="1" type="ORF">JZ751_014024</name>
</gene>